<keyword evidence="4 7" id="KW-0833">Ubl conjugation pathway</keyword>
<dbReference type="InterPro" id="IPR038765">
    <property type="entry name" value="Papain-like_cys_pep_sf"/>
</dbReference>
<name>A0A0B2W064_TOXCA</name>
<dbReference type="GO" id="GO:0006508">
    <property type="term" value="P:proteolysis"/>
    <property type="evidence" value="ECO:0007669"/>
    <property type="project" value="UniProtKB-KW"/>
</dbReference>
<dbReference type="EMBL" id="JPKZ01000487">
    <property type="protein sequence ID" value="KHN87027.1"/>
    <property type="molecule type" value="Genomic_DNA"/>
</dbReference>
<keyword evidence="6 7" id="KW-0788">Thiol protease</keyword>
<dbReference type="InterPro" id="IPR006615">
    <property type="entry name" value="Pept_C19_DUSP"/>
</dbReference>
<keyword evidence="5 7" id="KW-0378">Hydrolase</keyword>
<evidence type="ECO:0000256" key="2">
    <source>
        <dbReference type="ARBA" id="ARBA00009085"/>
    </source>
</evidence>
<gene>
    <name evidence="10" type="primary">Usp4</name>
    <name evidence="10" type="ORF">Tcan_15235</name>
</gene>
<dbReference type="OMA" id="RRKHALM"/>
<dbReference type="EC" id="3.4.19.12" evidence="7"/>
<evidence type="ECO:0000256" key="4">
    <source>
        <dbReference type="ARBA" id="ARBA00022786"/>
    </source>
</evidence>
<dbReference type="AlphaFoldDB" id="A0A0B2W064"/>
<dbReference type="InterPro" id="IPR035927">
    <property type="entry name" value="DUSP-like_sf"/>
</dbReference>
<comment type="catalytic activity">
    <reaction evidence="1 7">
        <text>Thiol-dependent hydrolysis of ester, thioester, amide, peptide and isopeptide bonds formed by the C-terminal Gly of ubiquitin (a 76-residue protein attached to proteins as an intracellular targeting signal).</text>
        <dbReference type="EC" id="3.4.19.12"/>
    </reaction>
</comment>
<evidence type="ECO:0000259" key="9">
    <source>
        <dbReference type="PROSITE" id="PS51283"/>
    </source>
</evidence>
<dbReference type="CDD" id="cd02674">
    <property type="entry name" value="Peptidase_C19R"/>
    <property type="match status" value="1"/>
</dbReference>
<evidence type="ECO:0000256" key="5">
    <source>
        <dbReference type="ARBA" id="ARBA00022801"/>
    </source>
</evidence>
<dbReference type="STRING" id="6265.A0A0B2W064"/>
<feature type="domain" description="USP" evidence="8">
    <location>
        <begin position="253"/>
        <end position="830"/>
    </location>
</feature>
<dbReference type="InterPro" id="IPR018200">
    <property type="entry name" value="USP_CS"/>
</dbReference>
<accession>A0A0B2W064</accession>
<dbReference type="PANTHER" id="PTHR21646:SF24">
    <property type="entry name" value="UBIQUITIN CARBOXYL-TERMINAL HYDROLASE"/>
    <property type="match status" value="1"/>
</dbReference>
<dbReference type="SUPFAM" id="SSF143791">
    <property type="entry name" value="DUSP-like"/>
    <property type="match status" value="1"/>
</dbReference>
<dbReference type="Pfam" id="PF06337">
    <property type="entry name" value="DUSP"/>
    <property type="match status" value="1"/>
</dbReference>
<dbReference type="SUPFAM" id="SSF54001">
    <property type="entry name" value="Cysteine proteinases"/>
    <property type="match status" value="1"/>
</dbReference>
<evidence type="ECO:0000256" key="1">
    <source>
        <dbReference type="ARBA" id="ARBA00000707"/>
    </source>
</evidence>
<evidence type="ECO:0000256" key="6">
    <source>
        <dbReference type="ARBA" id="ARBA00022807"/>
    </source>
</evidence>
<dbReference type="PROSITE" id="PS51283">
    <property type="entry name" value="DUSP"/>
    <property type="match status" value="1"/>
</dbReference>
<dbReference type="Gene3D" id="3.90.70.10">
    <property type="entry name" value="Cysteine proteinases"/>
    <property type="match status" value="2"/>
</dbReference>
<comment type="caution">
    <text evidence="10">The sequence shown here is derived from an EMBL/GenBank/DDBJ whole genome shotgun (WGS) entry which is preliminary data.</text>
</comment>
<dbReference type="Proteomes" id="UP000031036">
    <property type="component" value="Unassembled WGS sequence"/>
</dbReference>
<feature type="domain" description="DUSP" evidence="9">
    <location>
        <begin position="8"/>
        <end position="113"/>
    </location>
</feature>
<keyword evidence="11" id="KW-1185">Reference proteome</keyword>
<dbReference type="SMART" id="SM00695">
    <property type="entry name" value="DUSP"/>
    <property type="match status" value="1"/>
</dbReference>
<dbReference type="GO" id="GO:0004843">
    <property type="term" value="F:cysteine-type deubiquitinase activity"/>
    <property type="evidence" value="ECO:0007669"/>
    <property type="project" value="UniProtKB-UniRule"/>
</dbReference>
<dbReference type="PROSITE" id="PS00972">
    <property type="entry name" value="USP_1"/>
    <property type="match status" value="1"/>
</dbReference>
<dbReference type="InterPro" id="IPR001394">
    <property type="entry name" value="Peptidase_C19_UCH"/>
</dbReference>
<dbReference type="InterPro" id="IPR028889">
    <property type="entry name" value="USP"/>
</dbReference>
<evidence type="ECO:0000256" key="3">
    <source>
        <dbReference type="ARBA" id="ARBA00022670"/>
    </source>
</evidence>
<sequence>MDGLHHPPLSISEANDILNLIERHPLILNEKWYVIGMDWWKTFISSIERGETTGVPPIDNASLCDRVSKQYVLKKNLIEKQDFILVPSAVFVVLRDMYGVVVEERDIIERNVSYSSSLLKSLRIEVYPATVRIARSDNITKEHVLEIFSTEPFDSVRKRALEVLDIDENSTVQCYLCEDGQYRRLNLTDLDTLLSQDDLVVVDVLGEDGVGLLGYLTNKSKTLFGKSSTVLRNGLTTATNAHLVQKSYRPGVCGLENLGNTCFMNSALQCLSNVREITEYFRSGRYEQDINEENVLGMHGQLARAYADLIGQLWSGTSRSVAPRKLKAVIGQYVQQFSGYSQHDSQELLSFLLDGLHEDLNRVKKKAYVEAKDSDGRPDHVVADEAWQMYKMGNDSIIVDYLHGQLKSTVVCPKCALVSVKFDPFCFLSVPLPPKEKLCKISVTLVPRSLNRKWVKYTVSVTRSTTVKELREMMQMQPMLDSGVILFGIISNKALVRVMDDDESLLDAHFPPMHQIFAYQLTGANEMATSQMNIVQVRNQLISTKDALTVPILMATSSTDSLNSDFIKESVLPRMKEYFARENIRGNGTTCTGNEDENINDVDAPIWQPALITYSDFSGASEQLSIPDDRQPLKWPSSLHKSNKAITITFLWPPNTIRDYRREASDNLQDKELVMRHSMRRAVAISECFDLFTRQELLSDDNLWYCPRCKEHQRATKKLDLWRLPPVLIVHLKRFHFTRWSREKIDLPVEFPLSGLDLTGRVVDTRCGKFVYDLIAVSNHAGGLGGGHYTAYARNGDDWYDFNDSTASAMGQPNDSIVSKEAYVLFYRRRFTDTEANMEIESED</sequence>
<evidence type="ECO:0000256" key="7">
    <source>
        <dbReference type="RuleBase" id="RU366025"/>
    </source>
</evidence>
<dbReference type="Gene3D" id="3.30.2230.10">
    <property type="entry name" value="DUSP-like"/>
    <property type="match status" value="1"/>
</dbReference>
<dbReference type="PROSITE" id="PS50235">
    <property type="entry name" value="USP_3"/>
    <property type="match status" value="1"/>
</dbReference>
<comment type="similarity">
    <text evidence="2 7">Belongs to the peptidase C19 family.</text>
</comment>
<proteinExistence type="inferred from homology"/>
<evidence type="ECO:0000313" key="10">
    <source>
        <dbReference type="EMBL" id="KHN87027.1"/>
    </source>
</evidence>
<dbReference type="OrthoDB" id="265776at2759"/>
<dbReference type="PANTHER" id="PTHR21646">
    <property type="entry name" value="UBIQUITIN CARBOXYL-TERMINAL HYDROLASE"/>
    <property type="match status" value="1"/>
</dbReference>
<protein>
    <recommendedName>
        <fullName evidence="7">Ubiquitin carboxyl-terminal hydrolase</fullName>
        <ecNumber evidence="7">3.4.19.12</ecNumber>
    </recommendedName>
</protein>
<dbReference type="InterPro" id="IPR050185">
    <property type="entry name" value="Ub_carboxyl-term_hydrolase"/>
</dbReference>
<dbReference type="GO" id="GO:0016579">
    <property type="term" value="P:protein deubiquitination"/>
    <property type="evidence" value="ECO:0007669"/>
    <property type="project" value="InterPro"/>
</dbReference>
<dbReference type="PROSITE" id="PS00973">
    <property type="entry name" value="USP_2"/>
    <property type="match status" value="1"/>
</dbReference>
<keyword evidence="3 7" id="KW-0645">Protease</keyword>
<evidence type="ECO:0000259" key="8">
    <source>
        <dbReference type="PROSITE" id="PS50235"/>
    </source>
</evidence>
<reference evidence="10 11" key="1">
    <citation type="submission" date="2014-11" db="EMBL/GenBank/DDBJ databases">
        <title>Genetic blueprint of the zoonotic pathogen Toxocara canis.</title>
        <authorList>
            <person name="Zhu X.-Q."/>
            <person name="Korhonen P.K."/>
            <person name="Cai H."/>
            <person name="Young N.D."/>
            <person name="Nejsum P."/>
            <person name="von Samson-Himmelstjerna G."/>
            <person name="Boag P.R."/>
            <person name="Tan P."/>
            <person name="Li Q."/>
            <person name="Min J."/>
            <person name="Yang Y."/>
            <person name="Wang X."/>
            <person name="Fang X."/>
            <person name="Hall R.S."/>
            <person name="Hofmann A."/>
            <person name="Sternberg P.W."/>
            <person name="Jex A.R."/>
            <person name="Gasser R.B."/>
        </authorList>
    </citation>
    <scope>NUCLEOTIDE SEQUENCE [LARGE SCALE GENOMIC DNA]</scope>
    <source>
        <strain evidence="10">PN_DK_2014</strain>
    </source>
</reference>
<evidence type="ECO:0000313" key="11">
    <source>
        <dbReference type="Proteomes" id="UP000031036"/>
    </source>
</evidence>
<dbReference type="Pfam" id="PF00443">
    <property type="entry name" value="UCH"/>
    <property type="match status" value="1"/>
</dbReference>
<organism evidence="10 11">
    <name type="scientific">Toxocara canis</name>
    <name type="common">Canine roundworm</name>
    <dbReference type="NCBI Taxonomy" id="6265"/>
    <lineage>
        <taxon>Eukaryota</taxon>
        <taxon>Metazoa</taxon>
        <taxon>Ecdysozoa</taxon>
        <taxon>Nematoda</taxon>
        <taxon>Chromadorea</taxon>
        <taxon>Rhabditida</taxon>
        <taxon>Spirurina</taxon>
        <taxon>Ascaridomorpha</taxon>
        <taxon>Ascaridoidea</taxon>
        <taxon>Toxocaridae</taxon>
        <taxon>Toxocara</taxon>
    </lineage>
</organism>